<dbReference type="AlphaFoldDB" id="A0A2A6CN55"/>
<protein>
    <submittedName>
        <fullName evidence="1">Uncharacterized protein</fullName>
    </submittedName>
</protein>
<keyword evidence="2" id="KW-1185">Reference proteome</keyword>
<evidence type="ECO:0000313" key="2">
    <source>
        <dbReference type="Proteomes" id="UP000005239"/>
    </source>
</evidence>
<reference evidence="1" key="2">
    <citation type="submission" date="2022-06" db="UniProtKB">
        <authorList>
            <consortium name="EnsemblMetazoa"/>
        </authorList>
    </citation>
    <scope>IDENTIFICATION</scope>
    <source>
        <strain evidence="1">PS312</strain>
    </source>
</reference>
<accession>A0A2A6CN55</accession>
<sequence length="119" mass="13738">MDFYISPELGKHISTGLHTHFVIASILHVTVFYCFLRKTLPNQRSVCDLVVIQCILYFLDILMDILINSTLSHNFIRFVCFVFCVFVFGRIMLWPINLDESDKAMTTSTWNGSKIVVIT</sequence>
<proteinExistence type="predicted"/>
<accession>A0A8R1YZL2</accession>
<name>A0A2A6CN55_PRIPA</name>
<evidence type="ECO:0000313" key="1">
    <source>
        <dbReference type="EnsemblMetazoa" id="PPA41118.1"/>
    </source>
</evidence>
<dbReference type="Proteomes" id="UP000005239">
    <property type="component" value="Unassembled WGS sequence"/>
</dbReference>
<gene>
    <name evidence="1" type="primary">WBGene00279487</name>
</gene>
<organism evidence="1 2">
    <name type="scientific">Pristionchus pacificus</name>
    <name type="common">Parasitic nematode worm</name>
    <dbReference type="NCBI Taxonomy" id="54126"/>
    <lineage>
        <taxon>Eukaryota</taxon>
        <taxon>Metazoa</taxon>
        <taxon>Ecdysozoa</taxon>
        <taxon>Nematoda</taxon>
        <taxon>Chromadorea</taxon>
        <taxon>Rhabditida</taxon>
        <taxon>Rhabditina</taxon>
        <taxon>Diplogasteromorpha</taxon>
        <taxon>Diplogasteroidea</taxon>
        <taxon>Neodiplogasteridae</taxon>
        <taxon>Pristionchus</taxon>
    </lineage>
</organism>
<reference evidence="2" key="1">
    <citation type="journal article" date="2008" name="Nat. Genet.">
        <title>The Pristionchus pacificus genome provides a unique perspective on nematode lifestyle and parasitism.</title>
        <authorList>
            <person name="Dieterich C."/>
            <person name="Clifton S.W."/>
            <person name="Schuster L.N."/>
            <person name="Chinwalla A."/>
            <person name="Delehaunty K."/>
            <person name="Dinkelacker I."/>
            <person name="Fulton L."/>
            <person name="Fulton R."/>
            <person name="Godfrey J."/>
            <person name="Minx P."/>
            <person name="Mitreva M."/>
            <person name="Roeseler W."/>
            <person name="Tian H."/>
            <person name="Witte H."/>
            <person name="Yang S.P."/>
            <person name="Wilson R.K."/>
            <person name="Sommer R.J."/>
        </authorList>
    </citation>
    <scope>NUCLEOTIDE SEQUENCE [LARGE SCALE GENOMIC DNA]</scope>
    <source>
        <strain evidence="2">PS312</strain>
    </source>
</reference>
<dbReference type="EnsemblMetazoa" id="PPA41118.1">
    <property type="protein sequence ID" value="PPA41118.1"/>
    <property type="gene ID" value="WBGene00279487"/>
</dbReference>